<organism evidence="1 2">
    <name type="scientific">Wohlfahrtiimonas larvae</name>
    <dbReference type="NCBI Taxonomy" id="1157986"/>
    <lineage>
        <taxon>Bacteria</taxon>
        <taxon>Pseudomonadati</taxon>
        <taxon>Pseudomonadota</taxon>
        <taxon>Gammaproteobacteria</taxon>
        <taxon>Cardiobacteriales</taxon>
        <taxon>Ignatzschineriaceae</taxon>
        <taxon>Wohlfahrtiimonas</taxon>
    </lineage>
</organism>
<evidence type="ECO:0000313" key="1">
    <source>
        <dbReference type="EMBL" id="GAA5103666.1"/>
    </source>
</evidence>
<proteinExistence type="predicted"/>
<dbReference type="Proteomes" id="UP001500631">
    <property type="component" value="Unassembled WGS sequence"/>
</dbReference>
<dbReference type="Pfam" id="PF03843">
    <property type="entry name" value="Slp"/>
    <property type="match status" value="1"/>
</dbReference>
<reference evidence="2" key="1">
    <citation type="journal article" date="2019" name="Int. J. Syst. Evol. Microbiol.">
        <title>The Global Catalogue of Microorganisms (GCM) 10K type strain sequencing project: providing services to taxonomists for standard genome sequencing and annotation.</title>
        <authorList>
            <consortium name="The Broad Institute Genomics Platform"/>
            <consortium name="The Broad Institute Genome Sequencing Center for Infectious Disease"/>
            <person name="Wu L."/>
            <person name="Ma J."/>
        </authorList>
    </citation>
    <scope>NUCLEOTIDE SEQUENCE [LARGE SCALE GENOMIC DNA]</scope>
    <source>
        <strain evidence="2">JCM 18424</strain>
    </source>
</reference>
<name>A0ABP9N0C2_9GAMM</name>
<comment type="caution">
    <text evidence="1">The sequence shown here is derived from an EMBL/GenBank/DDBJ whole genome shotgun (WGS) entry which is preliminary data.</text>
</comment>
<keyword evidence="2" id="KW-1185">Reference proteome</keyword>
<protein>
    <submittedName>
        <fullName evidence="1">Uncharacterized protein</fullName>
    </submittedName>
</protein>
<gene>
    <name evidence="1" type="ORF">GCM10023338_22520</name>
</gene>
<dbReference type="InterPro" id="IPR004658">
    <property type="entry name" value="OMP_Slp"/>
</dbReference>
<evidence type="ECO:0000313" key="2">
    <source>
        <dbReference type="Proteomes" id="UP001500631"/>
    </source>
</evidence>
<accession>A0ABP9N0C2</accession>
<sequence length="155" mass="17551">MGNFLVHQAEGVARFDDVVSMPVKEAIGQRVYVGGEIVIIDVNQKQMELIKRTINSSGYPVQGTNILNERIVVTFTPEVRFDFDGTVIGDRVVVLGNVESLSKENIAGNDMIILKVKANDYRAWTSQFPNKYDNNRWEFSSGRYLYPRRTTDSAE</sequence>
<dbReference type="EMBL" id="BAABKE010000009">
    <property type="protein sequence ID" value="GAA5103666.1"/>
    <property type="molecule type" value="Genomic_DNA"/>
</dbReference>